<evidence type="ECO:0000313" key="2">
    <source>
        <dbReference type="Proteomes" id="UP000256257"/>
    </source>
</evidence>
<dbReference type="RefSeq" id="WP_115929618.1">
    <property type="nucleotide sequence ID" value="NZ_QNVV01000019.1"/>
</dbReference>
<dbReference type="InterPro" id="IPR013783">
    <property type="entry name" value="Ig-like_fold"/>
</dbReference>
<dbReference type="SUPFAM" id="SSF48726">
    <property type="entry name" value="Immunoglobulin"/>
    <property type="match status" value="1"/>
</dbReference>
<comment type="caution">
    <text evidence="1">The sequence shown here is derived from an EMBL/GenBank/DDBJ whole genome shotgun (WGS) entry which is preliminary data.</text>
</comment>
<evidence type="ECO:0000313" key="1">
    <source>
        <dbReference type="EMBL" id="REC44674.1"/>
    </source>
</evidence>
<dbReference type="InterPro" id="IPR036179">
    <property type="entry name" value="Ig-like_dom_sf"/>
</dbReference>
<dbReference type="AlphaFoldDB" id="A0A3D9ATJ9"/>
<protein>
    <recommendedName>
        <fullName evidence="3">Ig-like domain-containing protein</fullName>
    </recommendedName>
</protein>
<name>A0A3D9ATJ9_9FLAO</name>
<accession>A0A3D9ATJ9</accession>
<evidence type="ECO:0008006" key="3">
    <source>
        <dbReference type="Google" id="ProtNLM"/>
    </source>
</evidence>
<proteinExistence type="predicted"/>
<reference evidence="1 2" key="1">
    <citation type="submission" date="2018-06" db="EMBL/GenBank/DDBJ databases">
        <title>Novel Chryseobacterium species.</title>
        <authorList>
            <person name="Newman J."/>
            <person name="Hugo C."/>
            <person name="Oosthuizen L."/>
            <person name="Charimba G."/>
        </authorList>
    </citation>
    <scope>NUCLEOTIDE SEQUENCE [LARGE SCALE GENOMIC DNA]</scope>
    <source>
        <strain evidence="1 2">7_F195</strain>
    </source>
</reference>
<dbReference type="EMBL" id="QNVV01000019">
    <property type="protein sequence ID" value="REC44674.1"/>
    <property type="molecule type" value="Genomic_DNA"/>
</dbReference>
<keyword evidence="2" id="KW-1185">Reference proteome</keyword>
<dbReference type="Proteomes" id="UP000256257">
    <property type="component" value="Unassembled WGS sequence"/>
</dbReference>
<organism evidence="1 2">
    <name type="scientific">Chryseobacterium pennipullorum</name>
    <dbReference type="NCBI Taxonomy" id="2258963"/>
    <lineage>
        <taxon>Bacteria</taxon>
        <taxon>Pseudomonadati</taxon>
        <taxon>Bacteroidota</taxon>
        <taxon>Flavobacteriia</taxon>
        <taxon>Flavobacteriales</taxon>
        <taxon>Weeksellaceae</taxon>
        <taxon>Chryseobacterium group</taxon>
        <taxon>Chryseobacterium</taxon>
    </lineage>
</organism>
<gene>
    <name evidence="1" type="ORF">DRF67_17635</name>
</gene>
<sequence length="419" mass="46233">MMKTYSILHYIGLILCLFASDKILSQQMVSLPNGGCGRILDAHTASRSDGGFLCFRVGKEAANPSNMTDSDVNSFGSLKPGTGVGAFCSMYIGVESKGANFPANKPIYIDFASDGFNFNPSFNAGNFVFYKNGREVYRTGINGHFFFDFGDNQERRIIKIIPTATWDKVRLEFGELIGIGFAFSQMRVYNILSEYYTAPMKFLSQPSDRTVAAGGSVTMTSVVDKTDETPDHITYQWQVLNGATWTDLSNNANYSNVTTSTLSLNNVPAGFNNNQYRVVAKSSFFSCAFQAVSNTARLIVNSVNTPGIIGTDQELCLDINNDPAAFTQVSMAQVTGSAEYQWQRSVDNITFVNIANATSEIYDAPPITQTTYYRRAVRSVLNGNITEYQNSNTIEVKVKKSCLINCIRSNRMISTKLTH</sequence>
<dbReference type="OrthoDB" id="279982at2"/>
<dbReference type="Gene3D" id="2.60.40.10">
    <property type="entry name" value="Immunoglobulins"/>
    <property type="match status" value="1"/>
</dbReference>